<dbReference type="GO" id="GO:0008740">
    <property type="term" value="F:L-rhamnose isomerase activity"/>
    <property type="evidence" value="ECO:0007669"/>
    <property type="project" value="UniProtKB-UniRule"/>
</dbReference>
<dbReference type="UniPathway" id="UPA00541">
    <property type="reaction ID" value="UER00601"/>
</dbReference>
<dbReference type="EC" id="5.3.1.14" evidence="6"/>
<comment type="catalytic activity">
    <reaction evidence="6">
        <text>L-rhamnopyranose = L-rhamnulose</text>
        <dbReference type="Rhea" id="RHEA:23160"/>
        <dbReference type="ChEBI" id="CHEBI:17897"/>
        <dbReference type="ChEBI" id="CHEBI:62346"/>
        <dbReference type="EC" id="5.3.1.14"/>
    </reaction>
</comment>
<reference evidence="7 8" key="1">
    <citation type="submission" date="2018-10" db="EMBL/GenBank/DDBJ databases">
        <title>Anaerotruncus faecis sp. nov., isolated from human feces.</title>
        <authorList>
            <person name="Wang Y.-J."/>
        </authorList>
    </citation>
    <scope>NUCLEOTIDE SEQUENCE [LARGE SCALE GENOMIC DNA]</scope>
    <source>
        <strain evidence="7 8">22A2-44</strain>
    </source>
</reference>
<dbReference type="GO" id="GO:0019324">
    <property type="term" value="P:L-lyxose metabolic process"/>
    <property type="evidence" value="ECO:0007669"/>
    <property type="project" value="TreeGrafter"/>
</dbReference>
<comment type="similarity">
    <text evidence="6">Belongs to the rhamnose isomerase family.</text>
</comment>
<feature type="binding site" evidence="6">
    <location>
        <position position="297"/>
    </location>
    <ligand>
        <name>Mn(2+)</name>
        <dbReference type="ChEBI" id="CHEBI:29035"/>
    </ligand>
</feature>
<dbReference type="NCBIfam" id="NF002203">
    <property type="entry name" value="PRK01076.1"/>
    <property type="match status" value="1"/>
</dbReference>
<evidence type="ECO:0000313" key="7">
    <source>
        <dbReference type="EMBL" id="RLL14733.1"/>
    </source>
</evidence>
<organism evidence="7 8">
    <name type="scientific">Anaerotruncus massiliensis</name>
    <name type="common">ex Liu et al. 2021</name>
    <dbReference type="NCBI Taxonomy" id="2321404"/>
    <lineage>
        <taxon>Bacteria</taxon>
        <taxon>Bacillati</taxon>
        <taxon>Bacillota</taxon>
        <taxon>Clostridia</taxon>
        <taxon>Eubacteriales</taxon>
        <taxon>Oscillospiraceae</taxon>
        <taxon>Anaerotruncus</taxon>
    </lineage>
</organism>
<dbReference type="EMBL" id="RCHT01000001">
    <property type="protein sequence ID" value="RLL14733.1"/>
    <property type="molecule type" value="Genomic_DNA"/>
</dbReference>
<dbReference type="GO" id="GO:0019301">
    <property type="term" value="P:rhamnose catabolic process"/>
    <property type="evidence" value="ECO:0007669"/>
    <property type="project" value="UniProtKB-UniRule"/>
</dbReference>
<evidence type="ECO:0000256" key="1">
    <source>
        <dbReference type="ARBA" id="ARBA00022490"/>
    </source>
</evidence>
<dbReference type="Gene3D" id="3.20.20.150">
    <property type="entry name" value="Divalent-metal-dependent TIM barrel enzymes"/>
    <property type="match status" value="1"/>
</dbReference>
<feature type="binding site" evidence="6">
    <location>
        <position position="263"/>
    </location>
    <ligand>
        <name>Mn(2+)</name>
        <dbReference type="ChEBI" id="CHEBI:29035"/>
    </ligand>
</feature>
<evidence type="ECO:0000256" key="5">
    <source>
        <dbReference type="ARBA" id="ARBA00023308"/>
    </source>
</evidence>
<comment type="cofactor">
    <cofactor evidence="6">
        <name>Mn(2+)</name>
        <dbReference type="ChEBI" id="CHEBI:29035"/>
    </cofactor>
    <text evidence="6">Binds 1 Mn(2+) ion per subunit.</text>
</comment>
<evidence type="ECO:0000256" key="6">
    <source>
        <dbReference type="HAMAP-Rule" id="MF_00541"/>
    </source>
</evidence>
<gene>
    <name evidence="6" type="primary">rhaA</name>
    <name evidence="7" type="ORF">D4A47_01770</name>
</gene>
<dbReference type="InterPro" id="IPR009308">
    <property type="entry name" value="Rhamnose_isomerase"/>
</dbReference>
<comment type="subcellular location">
    <subcellularLocation>
        <location evidence="6">Cytoplasm</location>
    </subcellularLocation>
</comment>
<name>A0A498CYL8_9FIRM</name>
<dbReference type="PANTHER" id="PTHR30268">
    <property type="entry name" value="L-RHAMNOSE ISOMERASE"/>
    <property type="match status" value="1"/>
</dbReference>
<evidence type="ECO:0000313" key="8">
    <source>
        <dbReference type="Proteomes" id="UP000276301"/>
    </source>
</evidence>
<dbReference type="RefSeq" id="WP_121585839.1">
    <property type="nucleotide sequence ID" value="NZ_RCHT01000001.1"/>
</dbReference>
<evidence type="ECO:0000256" key="2">
    <source>
        <dbReference type="ARBA" id="ARBA00022723"/>
    </source>
</evidence>
<dbReference type="InterPro" id="IPR036237">
    <property type="entry name" value="Xyl_isomerase-like_sf"/>
</dbReference>
<keyword evidence="1 6" id="KW-0963">Cytoplasm</keyword>
<comment type="caution">
    <text evidence="7">The sequence shown here is derived from an EMBL/GenBank/DDBJ whole genome shotgun (WGS) entry which is preliminary data.</text>
</comment>
<dbReference type="GO" id="GO:0030145">
    <property type="term" value="F:manganese ion binding"/>
    <property type="evidence" value="ECO:0007669"/>
    <property type="project" value="UniProtKB-UniRule"/>
</dbReference>
<dbReference type="PANTHER" id="PTHR30268:SF0">
    <property type="entry name" value="L-RHAMNOSE ISOMERASE"/>
    <property type="match status" value="1"/>
</dbReference>
<dbReference type="Pfam" id="PF06134">
    <property type="entry name" value="RhaA"/>
    <property type="match status" value="1"/>
</dbReference>
<keyword evidence="2 6" id="KW-0479">Metal-binding</keyword>
<sequence length="419" mass="47525">MDEATIVKGYQYAKDIYGRAGVDVDRAIGLADRIPVSMHSWQGDDLIGFDGIGELTGGIVATGNYPGRAATPDELRADIDEALRLIPGKVKLSLHACHAELGGKKLDRDAYTAEQFEGWLSWGEERGLGFDFNPTFFSHPRMDGNLSLTSGNPGVREFWIEHGRRCREIGEEFGRRLGQTCVVNYWMPDGYKDLPADTKLLRERMVSALDEIFERPLDVRYVRESVESKLFGMGVESYTAASHEFSLGYAITRGKIYCLDAGHFHPTEYISDKISAVLQFLDSVLLHLSRGVRWDSDHVVLWDDELQRIMNAVIHNGYEDRVFIGQDYFDASINRIACWAIAMRNTRKALLKAALDPIGAIKRAELEGDFTSRLALWEETKSMPFSAVWDYYCMTKEKPVGAQWLDEVKRYEREVLGRR</sequence>
<feature type="binding site" evidence="6">
    <location>
        <position position="295"/>
    </location>
    <ligand>
        <name>Mn(2+)</name>
        <dbReference type="ChEBI" id="CHEBI:29035"/>
    </ligand>
</feature>
<dbReference type="AlphaFoldDB" id="A0A498CYL8"/>
<protein>
    <recommendedName>
        <fullName evidence="6">L-rhamnose isomerase</fullName>
        <ecNumber evidence="6">5.3.1.14</ecNumber>
    </recommendedName>
</protein>
<dbReference type="InterPro" id="IPR050337">
    <property type="entry name" value="L-rhamnose_isomerase"/>
</dbReference>
<dbReference type="Proteomes" id="UP000276301">
    <property type="component" value="Unassembled WGS sequence"/>
</dbReference>
<keyword evidence="3 6" id="KW-0464">Manganese</keyword>
<keyword evidence="4 6" id="KW-0413">Isomerase</keyword>
<evidence type="ECO:0000256" key="4">
    <source>
        <dbReference type="ARBA" id="ARBA00023235"/>
    </source>
</evidence>
<comment type="function">
    <text evidence="6">Catalyzes the interconversion of L-rhamnose and L-rhamnulose.</text>
</comment>
<dbReference type="SUPFAM" id="SSF51658">
    <property type="entry name" value="Xylose isomerase-like"/>
    <property type="match status" value="1"/>
</dbReference>
<evidence type="ECO:0000256" key="3">
    <source>
        <dbReference type="ARBA" id="ARBA00023211"/>
    </source>
</evidence>
<dbReference type="HAMAP" id="MF_00541">
    <property type="entry name" value="RhaA"/>
    <property type="match status" value="1"/>
</dbReference>
<keyword evidence="8" id="KW-1185">Reference proteome</keyword>
<comment type="pathway">
    <text evidence="6">Carbohydrate degradation; L-rhamnose degradation; glycerone phosphate from L-rhamnose: step 1/3.</text>
</comment>
<dbReference type="GO" id="GO:0005737">
    <property type="term" value="C:cytoplasm"/>
    <property type="evidence" value="ECO:0007669"/>
    <property type="project" value="UniProtKB-SubCell"/>
</dbReference>
<accession>A0A498CYL8</accession>
<proteinExistence type="inferred from homology"/>
<keyword evidence="5 6" id="KW-0684">Rhamnose metabolism</keyword>